<dbReference type="Proteomes" id="UP001342418">
    <property type="component" value="Chromosome"/>
</dbReference>
<reference evidence="3 4" key="1">
    <citation type="submission" date="2018-07" db="EMBL/GenBank/DDBJ databases">
        <title>Genome sequence of Nitratireductor thuwali#1536.</title>
        <authorList>
            <person name="Michoud G."/>
            <person name="Merlino G."/>
            <person name="Sefrji F.O."/>
            <person name="Daffonchio D."/>
        </authorList>
    </citation>
    <scope>NUCLEOTIDE SEQUENCE [LARGE SCALE GENOMIC DNA]</scope>
    <source>
        <strain evidence="4">Nit1536</strain>
    </source>
</reference>
<accession>A0ABY5MIL1</accession>
<feature type="domain" description="Ribbon-helix-helix protein CopG" evidence="2">
    <location>
        <begin position="5"/>
        <end position="41"/>
    </location>
</feature>
<dbReference type="Gene3D" id="1.10.1220.10">
    <property type="entry name" value="Met repressor-like"/>
    <property type="match status" value="1"/>
</dbReference>
<name>A0ABY5MIL1_9HYPH</name>
<gene>
    <name evidence="3" type="ORF">NTH_02315</name>
</gene>
<dbReference type="Pfam" id="PF01402">
    <property type="entry name" value="RHH_1"/>
    <property type="match status" value="1"/>
</dbReference>
<dbReference type="InterPro" id="IPR002145">
    <property type="entry name" value="CopG"/>
</dbReference>
<protein>
    <recommendedName>
        <fullName evidence="2">Ribbon-helix-helix protein CopG domain-containing protein</fullName>
    </recommendedName>
</protein>
<keyword evidence="4" id="KW-1185">Reference proteome</keyword>
<evidence type="ECO:0000313" key="3">
    <source>
        <dbReference type="EMBL" id="UUP17839.1"/>
    </source>
</evidence>
<evidence type="ECO:0000259" key="2">
    <source>
        <dbReference type="Pfam" id="PF01402"/>
    </source>
</evidence>
<dbReference type="SUPFAM" id="SSF47598">
    <property type="entry name" value="Ribbon-helix-helix"/>
    <property type="match status" value="1"/>
</dbReference>
<dbReference type="InterPro" id="IPR010985">
    <property type="entry name" value="Ribbon_hlx_hlx"/>
</dbReference>
<dbReference type="RefSeq" id="WP_338530128.1">
    <property type="nucleotide sequence ID" value="NZ_CP030941.1"/>
</dbReference>
<dbReference type="EMBL" id="CP030941">
    <property type="protein sequence ID" value="UUP17839.1"/>
    <property type="molecule type" value="Genomic_DNA"/>
</dbReference>
<evidence type="ECO:0000256" key="1">
    <source>
        <dbReference type="SAM" id="Coils"/>
    </source>
</evidence>
<sequence length="140" mass="15748">MKKDRLNVYFDSSLTAELEALAARRKVSKSQVVEAALASYLSPDAADQREAAITRRLDRLTRAVERLERNQTITSEALALFVRFWLTTTPPLPDTNREAAQAKGRERYEGFVETLGRRLAKGNTLAKEVSEDIDSAHARQ</sequence>
<proteinExistence type="predicted"/>
<keyword evidence="1" id="KW-0175">Coiled coil</keyword>
<organism evidence="3 4">
    <name type="scientific">Nitratireductor thuwali</name>
    <dbReference type="NCBI Taxonomy" id="2267699"/>
    <lineage>
        <taxon>Bacteria</taxon>
        <taxon>Pseudomonadati</taxon>
        <taxon>Pseudomonadota</taxon>
        <taxon>Alphaproteobacteria</taxon>
        <taxon>Hyphomicrobiales</taxon>
        <taxon>Phyllobacteriaceae</taxon>
        <taxon>Nitratireductor</taxon>
    </lineage>
</organism>
<evidence type="ECO:0000313" key="4">
    <source>
        <dbReference type="Proteomes" id="UP001342418"/>
    </source>
</evidence>
<feature type="coiled-coil region" evidence="1">
    <location>
        <begin position="50"/>
        <end position="77"/>
    </location>
</feature>
<dbReference type="InterPro" id="IPR013321">
    <property type="entry name" value="Arc_rbn_hlx_hlx"/>
</dbReference>
<dbReference type="CDD" id="cd21631">
    <property type="entry name" value="RHH_CopG_NikR-like"/>
    <property type="match status" value="1"/>
</dbReference>